<sequence>MDKQSVTTWEFSKDELIEALKVMFGISASNITVEYGKTPASFIIITSTKYGCDTDPIEEEKEEGE</sequence>
<accession>A0A0F8YMB7</accession>
<dbReference type="EMBL" id="LAZR01068652">
    <property type="protein sequence ID" value="KKK49236.1"/>
    <property type="molecule type" value="Genomic_DNA"/>
</dbReference>
<reference evidence="1" key="1">
    <citation type="journal article" date="2015" name="Nature">
        <title>Complex archaea that bridge the gap between prokaryotes and eukaryotes.</title>
        <authorList>
            <person name="Spang A."/>
            <person name="Saw J.H."/>
            <person name="Jorgensen S.L."/>
            <person name="Zaremba-Niedzwiedzka K."/>
            <person name="Martijn J."/>
            <person name="Lind A.E."/>
            <person name="van Eijk R."/>
            <person name="Schleper C."/>
            <person name="Guy L."/>
            <person name="Ettema T.J."/>
        </authorList>
    </citation>
    <scope>NUCLEOTIDE SEQUENCE</scope>
</reference>
<name>A0A0F8YMB7_9ZZZZ</name>
<proteinExistence type="predicted"/>
<evidence type="ECO:0000313" key="1">
    <source>
        <dbReference type="EMBL" id="KKK49236.1"/>
    </source>
</evidence>
<comment type="caution">
    <text evidence="1">The sequence shown here is derived from an EMBL/GenBank/DDBJ whole genome shotgun (WGS) entry which is preliminary data.</text>
</comment>
<gene>
    <name evidence="1" type="ORF">LCGC14_3137090</name>
</gene>
<dbReference type="AlphaFoldDB" id="A0A0F8YMB7"/>
<organism evidence="1">
    <name type="scientific">marine sediment metagenome</name>
    <dbReference type="NCBI Taxonomy" id="412755"/>
    <lineage>
        <taxon>unclassified sequences</taxon>
        <taxon>metagenomes</taxon>
        <taxon>ecological metagenomes</taxon>
    </lineage>
</organism>
<protein>
    <submittedName>
        <fullName evidence="1">Uncharacterized protein</fullName>
    </submittedName>
</protein>